<reference evidence="2" key="1">
    <citation type="journal article" date="2020" name="mSystems">
        <title>Genome- and Community-Level Interaction Insights into Carbon Utilization and Element Cycling Functions of Hydrothermarchaeota in Hydrothermal Sediment.</title>
        <authorList>
            <person name="Zhou Z."/>
            <person name="Liu Y."/>
            <person name="Xu W."/>
            <person name="Pan J."/>
            <person name="Luo Z.H."/>
            <person name="Li M."/>
        </authorList>
    </citation>
    <scope>NUCLEOTIDE SEQUENCE [LARGE SCALE GENOMIC DNA]</scope>
    <source>
        <strain evidence="2">HyVt-19</strain>
    </source>
</reference>
<name>A0A7C0WU33_9BACT</name>
<organism evidence="2">
    <name type="scientific">Thermodesulforhabdus norvegica</name>
    <dbReference type="NCBI Taxonomy" id="39841"/>
    <lineage>
        <taxon>Bacteria</taxon>
        <taxon>Pseudomonadati</taxon>
        <taxon>Thermodesulfobacteriota</taxon>
        <taxon>Syntrophobacteria</taxon>
        <taxon>Syntrophobacterales</taxon>
        <taxon>Thermodesulforhabdaceae</taxon>
        <taxon>Thermodesulforhabdus</taxon>
    </lineage>
</organism>
<gene>
    <name evidence="2" type="ORF">ENG14_01360</name>
</gene>
<sequence>MKIIEIQPAKVESLQEKEQNKVSNKDNNFAAFLEEAKREVIVKEESFSGNSISGITMDPSDEVNLWSMGTNSGTEPSTSIGKSIEAVLDSLKDPANETSKIEDSLHAIDEIFDKLPENTRKEVKD</sequence>
<feature type="non-terminal residue" evidence="2">
    <location>
        <position position="125"/>
    </location>
</feature>
<dbReference type="AlphaFoldDB" id="A0A7C0WU33"/>
<protein>
    <submittedName>
        <fullName evidence="2">Uncharacterized protein</fullName>
    </submittedName>
</protein>
<evidence type="ECO:0000313" key="2">
    <source>
        <dbReference type="EMBL" id="HDL89535.1"/>
    </source>
</evidence>
<evidence type="ECO:0000256" key="1">
    <source>
        <dbReference type="SAM" id="MobiDB-lite"/>
    </source>
</evidence>
<comment type="caution">
    <text evidence="2">The sequence shown here is derived from an EMBL/GenBank/DDBJ whole genome shotgun (WGS) entry which is preliminary data.</text>
</comment>
<feature type="region of interest" description="Disordered" evidence="1">
    <location>
        <begin position="50"/>
        <end position="79"/>
    </location>
</feature>
<dbReference type="Proteomes" id="UP000886355">
    <property type="component" value="Unassembled WGS sequence"/>
</dbReference>
<feature type="compositionally biased region" description="Polar residues" evidence="1">
    <location>
        <begin position="67"/>
        <end position="79"/>
    </location>
</feature>
<dbReference type="EMBL" id="DQZW01000066">
    <property type="protein sequence ID" value="HDL89535.1"/>
    <property type="molecule type" value="Genomic_DNA"/>
</dbReference>
<accession>A0A7C0WU33</accession>
<proteinExistence type="predicted"/>